<dbReference type="RefSeq" id="WP_200506165.1">
    <property type="nucleotide sequence ID" value="NZ_JAEHFX010000004.1"/>
</dbReference>
<protein>
    <recommendedName>
        <fullName evidence="3">Lipoprotein</fullName>
    </recommendedName>
</protein>
<proteinExistence type="predicted"/>
<sequence>MKLIHLTLYLIFLVGLFSSCERQDDFYSATKIINAPDTIQVNREFPFRLILRNDSNNEMKFTIDQTVQKSLFFNLNFYCDTTLLHSDVPNPKSFDENFKVYMLKKGDSLTFNLSGILMSQPNDGLAFKVKGYENERVYKLKNPNCQKFNIDFSGMWLPGETWAFDAMEGYNFRKTIFVTQ</sequence>
<organism evidence="1 2">
    <name type="scientific">Adhaeribacter terrigena</name>
    <dbReference type="NCBI Taxonomy" id="2793070"/>
    <lineage>
        <taxon>Bacteria</taxon>
        <taxon>Pseudomonadati</taxon>
        <taxon>Bacteroidota</taxon>
        <taxon>Cytophagia</taxon>
        <taxon>Cytophagales</taxon>
        <taxon>Hymenobacteraceae</taxon>
        <taxon>Adhaeribacter</taxon>
    </lineage>
</organism>
<dbReference type="PROSITE" id="PS51257">
    <property type="entry name" value="PROKAR_LIPOPROTEIN"/>
    <property type="match status" value="1"/>
</dbReference>
<comment type="caution">
    <text evidence="1">The sequence shown here is derived from an EMBL/GenBank/DDBJ whole genome shotgun (WGS) entry which is preliminary data.</text>
</comment>
<evidence type="ECO:0000313" key="1">
    <source>
        <dbReference type="EMBL" id="MBK0403420.1"/>
    </source>
</evidence>
<dbReference type="EMBL" id="JAEHFX010000004">
    <property type="protein sequence ID" value="MBK0403420.1"/>
    <property type="molecule type" value="Genomic_DNA"/>
</dbReference>
<dbReference type="Proteomes" id="UP000644147">
    <property type="component" value="Unassembled WGS sequence"/>
</dbReference>
<evidence type="ECO:0008006" key="3">
    <source>
        <dbReference type="Google" id="ProtNLM"/>
    </source>
</evidence>
<keyword evidence="2" id="KW-1185">Reference proteome</keyword>
<gene>
    <name evidence="1" type="ORF">I5M27_10515</name>
</gene>
<accession>A0ABS1C208</accession>
<evidence type="ECO:0000313" key="2">
    <source>
        <dbReference type="Proteomes" id="UP000644147"/>
    </source>
</evidence>
<name>A0ABS1C208_9BACT</name>
<reference evidence="1 2" key="1">
    <citation type="submission" date="2020-12" db="EMBL/GenBank/DDBJ databases">
        <title>Bacterial novel species Adhaeribacter sp. BT258 isolated from soil.</title>
        <authorList>
            <person name="Jung H.-Y."/>
        </authorList>
    </citation>
    <scope>NUCLEOTIDE SEQUENCE [LARGE SCALE GENOMIC DNA]</scope>
    <source>
        <strain evidence="1 2">BT258</strain>
    </source>
</reference>